<name>A0AAV4S2E8_CAEEX</name>
<keyword evidence="2" id="KW-1185">Reference proteome</keyword>
<evidence type="ECO:0000313" key="1">
    <source>
        <dbReference type="EMBL" id="GIY28159.1"/>
    </source>
</evidence>
<dbReference type="AlphaFoldDB" id="A0AAV4S2E8"/>
<dbReference type="EMBL" id="BPLR01008912">
    <property type="protein sequence ID" value="GIY28159.1"/>
    <property type="molecule type" value="Genomic_DNA"/>
</dbReference>
<evidence type="ECO:0000313" key="2">
    <source>
        <dbReference type="Proteomes" id="UP001054945"/>
    </source>
</evidence>
<protein>
    <submittedName>
        <fullName evidence="1">Uncharacterized protein</fullName>
    </submittedName>
</protein>
<dbReference type="Proteomes" id="UP001054945">
    <property type="component" value="Unassembled WGS sequence"/>
</dbReference>
<reference evidence="1 2" key="1">
    <citation type="submission" date="2021-06" db="EMBL/GenBank/DDBJ databases">
        <title>Caerostris extrusa draft genome.</title>
        <authorList>
            <person name="Kono N."/>
            <person name="Arakawa K."/>
        </authorList>
    </citation>
    <scope>NUCLEOTIDE SEQUENCE [LARGE SCALE GENOMIC DNA]</scope>
</reference>
<sequence>MRQQILSPLFTTALMIYLKTQIVKHANESNAIQCTKVYMQTSNVTLVITTKVLHELREDYCNELQPTAEFIIIFAQQSTTHVMKSFNNCLEVDTHVLYLEASSIYMEIQRGSSCSGGVTLQREPFRSRIRIST</sequence>
<accession>A0AAV4S2E8</accession>
<comment type="caution">
    <text evidence="1">The sequence shown here is derived from an EMBL/GenBank/DDBJ whole genome shotgun (WGS) entry which is preliminary data.</text>
</comment>
<organism evidence="1 2">
    <name type="scientific">Caerostris extrusa</name>
    <name type="common">Bark spider</name>
    <name type="synonym">Caerostris bankana</name>
    <dbReference type="NCBI Taxonomy" id="172846"/>
    <lineage>
        <taxon>Eukaryota</taxon>
        <taxon>Metazoa</taxon>
        <taxon>Ecdysozoa</taxon>
        <taxon>Arthropoda</taxon>
        <taxon>Chelicerata</taxon>
        <taxon>Arachnida</taxon>
        <taxon>Araneae</taxon>
        <taxon>Araneomorphae</taxon>
        <taxon>Entelegynae</taxon>
        <taxon>Araneoidea</taxon>
        <taxon>Araneidae</taxon>
        <taxon>Caerostris</taxon>
    </lineage>
</organism>
<gene>
    <name evidence="1" type="ORF">CEXT_808481</name>
</gene>
<proteinExistence type="predicted"/>